<accession>A0ABR0V2U1</accession>
<gene>
    <name evidence="3" type="ORF">DH2020_037935</name>
</gene>
<evidence type="ECO:0000313" key="3">
    <source>
        <dbReference type="EMBL" id="KAK6128321.1"/>
    </source>
</evidence>
<reference evidence="3 4" key="1">
    <citation type="journal article" date="2021" name="Comput. Struct. Biotechnol. J.">
        <title>De novo genome assembly of the potent medicinal plant Rehmannia glutinosa using nanopore technology.</title>
        <authorList>
            <person name="Ma L."/>
            <person name="Dong C."/>
            <person name="Song C."/>
            <person name="Wang X."/>
            <person name="Zheng X."/>
            <person name="Niu Y."/>
            <person name="Chen S."/>
            <person name="Feng W."/>
        </authorList>
    </citation>
    <scope>NUCLEOTIDE SEQUENCE [LARGE SCALE GENOMIC DNA]</scope>
    <source>
        <strain evidence="3">DH-2019</strain>
    </source>
</reference>
<feature type="domain" description="Sugar phosphate transporter" evidence="2">
    <location>
        <begin position="99"/>
        <end position="163"/>
    </location>
</feature>
<sequence length="167" mass="19276">MGTYALALSLSKPFFTCMKQPFQNFNCRLCAVNRCRFLKSCDQLHHNYGISLPSTSSFKGRSSAYKLASKRRFDFTVRSAAFPESRNEVTITGEKMRTLQLGSMFAIWYLLNIYFNIFNKQVLKVYPFPATVTAFQFGCGTVVIFLMWALNLHPKPKMNRSQVIIYF</sequence>
<dbReference type="EMBL" id="JABTTQ020001764">
    <property type="protein sequence ID" value="KAK6128321.1"/>
    <property type="molecule type" value="Genomic_DNA"/>
</dbReference>
<dbReference type="InterPro" id="IPR004853">
    <property type="entry name" value="Sugar_P_trans_dom"/>
</dbReference>
<dbReference type="Pfam" id="PF03151">
    <property type="entry name" value="TPT"/>
    <property type="match status" value="1"/>
</dbReference>
<keyword evidence="1" id="KW-0472">Membrane</keyword>
<keyword evidence="4" id="KW-1185">Reference proteome</keyword>
<comment type="caution">
    <text evidence="3">The sequence shown here is derived from an EMBL/GenBank/DDBJ whole genome shotgun (WGS) entry which is preliminary data.</text>
</comment>
<protein>
    <recommendedName>
        <fullName evidence="2">Sugar phosphate transporter domain-containing protein</fullName>
    </recommendedName>
</protein>
<keyword evidence="1" id="KW-1133">Transmembrane helix</keyword>
<name>A0ABR0V2U1_REHGL</name>
<feature type="transmembrane region" description="Helical" evidence="1">
    <location>
        <begin position="130"/>
        <end position="150"/>
    </location>
</feature>
<evidence type="ECO:0000259" key="2">
    <source>
        <dbReference type="Pfam" id="PF03151"/>
    </source>
</evidence>
<evidence type="ECO:0000313" key="4">
    <source>
        <dbReference type="Proteomes" id="UP001318860"/>
    </source>
</evidence>
<dbReference type="Proteomes" id="UP001318860">
    <property type="component" value="Unassembled WGS sequence"/>
</dbReference>
<organism evidence="3 4">
    <name type="scientific">Rehmannia glutinosa</name>
    <name type="common">Chinese foxglove</name>
    <dbReference type="NCBI Taxonomy" id="99300"/>
    <lineage>
        <taxon>Eukaryota</taxon>
        <taxon>Viridiplantae</taxon>
        <taxon>Streptophyta</taxon>
        <taxon>Embryophyta</taxon>
        <taxon>Tracheophyta</taxon>
        <taxon>Spermatophyta</taxon>
        <taxon>Magnoliopsida</taxon>
        <taxon>eudicotyledons</taxon>
        <taxon>Gunneridae</taxon>
        <taxon>Pentapetalae</taxon>
        <taxon>asterids</taxon>
        <taxon>lamiids</taxon>
        <taxon>Lamiales</taxon>
        <taxon>Orobanchaceae</taxon>
        <taxon>Rehmannieae</taxon>
        <taxon>Rehmannia</taxon>
    </lineage>
</organism>
<evidence type="ECO:0000256" key="1">
    <source>
        <dbReference type="SAM" id="Phobius"/>
    </source>
</evidence>
<keyword evidence="1" id="KW-0812">Transmembrane</keyword>
<proteinExistence type="predicted"/>
<feature type="transmembrane region" description="Helical" evidence="1">
    <location>
        <begin position="101"/>
        <end position="118"/>
    </location>
</feature>